<evidence type="ECO:0000256" key="16">
    <source>
        <dbReference type="ARBA" id="ARBA00023239"/>
    </source>
</evidence>
<evidence type="ECO:0000256" key="7">
    <source>
        <dbReference type="ARBA" id="ARBA00013031"/>
    </source>
</evidence>
<evidence type="ECO:0000313" key="22">
    <source>
        <dbReference type="Proteomes" id="UP001158067"/>
    </source>
</evidence>
<organism evidence="21 22">
    <name type="scientific">Neorhodopirellula lusitana</name>
    <dbReference type="NCBI Taxonomy" id="445327"/>
    <lineage>
        <taxon>Bacteria</taxon>
        <taxon>Pseudomonadati</taxon>
        <taxon>Planctomycetota</taxon>
        <taxon>Planctomycetia</taxon>
        <taxon>Pirellulales</taxon>
        <taxon>Pirellulaceae</taxon>
        <taxon>Neorhodopirellula</taxon>
    </lineage>
</organism>
<evidence type="ECO:0000256" key="14">
    <source>
        <dbReference type="ARBA" id="ARBA00023027"/>
    </source>
</evidence>
<feature type="binding site" evidence="18">
    <location>
        <position position="175"/>
    </location>
    <ligand>
        <name>NAD(+)</name>
        <dbReference type="ChEBI" id="CHEBI:57540"/>
    </ligand>
</feature>
<comment type="catalytic activity">
    <reaction evidence="1 18">
        <text>7-phospho-2-dehydro-3-deoxy-D-arabino-heptonate = 3-dehydroquinate + phosphate</text>
        <dbReference type="Rhea" id="RHEA:21968"/>
        <dbReference type="ChEBI" id="CHEBI:32364"/>
        <dbReference type="ChEBI" id="CHEBI:43474"/>
        <dbReference type="ChEBI" id="CHEBI:58394"/>
        <dbReference type="EC" id="4.2.3.4"/>
    </reaction>
</comment>
<keyword evidence="22" id="KW-1185">Reference proteome</keyword>
<accession>A0ABY1PQV7</accession>
<evidence type="ECO:0000313" key="21">
    <source>
        <dbReference type="EMBL" id="SMP38514.1"/>
    </source>
</evidence>
<comment type="pathway">
    <text evidence="5 18">Metabolic intermediate biosynthesis; chorismate biosynthesis; chorismate from D-erythrose 4-phosphate and phosphoenolpyruvate: step 2/7.</text>
</comment>
<evidence type="ECO:0000256" key="18">
    <source>
        <dbReference type="HAMAP-Rule" id="MF_00110"/>
    </source>
</evidence>
<dbReference type="Gene3D" id="1.20.1090.10">
    <property type="entry name" value="Dehydroquinate synthase-like - alpha domain"/>
    <property type="match status" value="1"/>
</dbReference>
<feature type="binding site" evidence="18">
    <location>
        <position position="217"/>
    </location>
    <ligand>
        <name>Zn(2+)</name>
        <dbReference type="ChEBI" id="CHEBI:29105"/>
    </ligand>
</feature>
<comment type="function">
    <text evidence="3 18">Catalyzes the conversion of 3-deoxy-D-arabino-heptulosonate 7-phosphate (DAHP) to dehydroquinate (DHQ).</text>
</comment>
<evidence type="ECO:0000256" key="12">
    <source>
        <dbReference type="ARBA" id="ARBA00022741"/>
    </source>
</evidence>
<dbReference type="CDD" id="cd08195">
    <property type="entry name" value="DHQS"/>
    <property type="match status" value="1"/>
</dbReference>
<feature type="binding site" evidence="18">
    <location>
        <begin position="138"/>
        <end position="142"/>
    </location>
    <ligand>
        <name>NAD(+)</name>
        <dbReference type="ChEBI" id="CHEBI:57540"/>
    </ligand>
</feature>
<dbReference type="PIRSF" id="PIRSF001455">
    <property type="entry name" value="DHQ_synth"/>
    <property type="match status" value="1"/>
</dbReference>
<dbReference type="InterPro" id="IPR030960">
    <property type="entry name" value="DHQS/DOIS_N"/>
</dbReference>
<keyword evidence="10 18" id="KW-0028">Amino-acid biosynthesis</keyword>
<feature type="binding site" evidence="18">
    <location>
        <begin position="104"/>
        <end position="109"/>
    </location>
    <ligand>
        <name>NAD(+)</name>
        <dbReference type="ChEBI" id="CHEBI:57540"/>
    </ligand>
</feature>
<reference evidence="21 22" key="1">
    <citation type="submission" date="2017-05" db="EMBL/GenBank/DDBJ databases">
        <authorList>
            <person name="Varghese N."/>
            <person name="Submissions S."/>
        </authorList>
    </citation>
    <scope>NUCLEOTIDE SEQUENCE [LARGE SCALE GENOMIC DNA]</scope>
    <source>
        <strain evidence="21 22">DSM 25457</strain>
    </source>
</reference>
<evidence type="ECO:0000256" key="11">
    <source>
        <dbReference type="ARBA" id="ARBA00022723"/>
    </source>
</evidence>
<sequence length="393" mass="42075">MPISASVPIHLTRCSISAVTVPPRLESQLTIPVDLGDRSYPIVIGSGHTAAENDGLKSHFAQTLGDASHGVMIVDKAVSQTAGTSIQAALNGSLDRIDVIEVASGEGSKSIDQLASLWNQLLEAGTDRRSVVIAVGGGVIGDLAGFAAATFTRGLRFVQVPTTLLAMVDSSVGGKTGINLPGGKNLVGSFWQPHLVWIDTDFLNTLPDREYISGLGEVIKYGVIEDADFFDYLDQNIEAIIQRQPEPVQQAVAKSCQSKARVVAEDERETTGRRAILNYGHTFAHAIEVNAGYGVMLHGEAVSIGMQMAARLALDLGLCDSQLLDRQTRLLEAAQLPLTWADADVDAMIPVMARDKKVEHGKLRFVLPDRIGHVDLVGDVPVEKVRTAINACR</sequence>
<feature type="binding site" evidence="18">
    <location>
        <position position="184"/>
    </location>
    <ligand>
        <name>NAD(+)</name>
        <dbReference type="ChEBI" id="CHEBI:57540"/>
    </ligand>
</feature>
<keyword evidence="11 18" id="KW-0479">Metal-binding</keyword>
<keyword evidence="13 18" id="KW-0862">Zinc</keyword>
<dbReference type="Pfam" id="PF01761">
    <property type="entry name" value="DHQ_synthase"/>
    <property type="match status" value="1"/>
</dbReference>
<comment type="caution">
    <text evidence="21">The sequence shown here is derived from an EMBL/GenBank/DDBJ whole genome shotgun (WGS) entry which is preliminary data.</text>
</comment>
<feature type="binding site" evidence="18">
    <location>
        <position position="298"/>
    </location>
    <ligand>
        <name>Zn(2+)</name>
        <dbReference type="ChEBI" id="CHEBI:29105"/>
    </ligand>
</feature>
<evidence type="ECO:0000259" key="19">
    <source>
        <dbReference type="Pfam" id="PF01761"/>
    </source>
</evidence>
<dbReference type="EC" id="4.2.3.4" evidence="7 18"/>
<dbReference type="NCBIfam" id="TIGR01357">
    <property type="entry name" value="aroB"/>
    <property type="match status" value="1"/>
</dbReference>
<dbReference type="Proteomes" id="UP001158067">
    <property type="component" value="Unassembled WGS sequence"/>
</dbReference>
<evidence type="ECO:0000256" key="5">
    <source>
        <dbReference type="ARBA" id="ARBA00004661"/>
    </source>
</evidence>
<feature type="domain" description="3-dehydroquinate synthase N-terminal" evidence="19">
    <location>
        <begin position="100"/>
        <end position="212"/>
    </location>
</feature>
<evidence type="ECO:0000256" key="17">
    <source>
        <dbReference type="ARBA" id="ARBA00023285"/>
    </source>
</evidence>
<dbReference type="Pfam" id="PF24621">
    <property type="entry name" value="DHQS_C"/>
    <property type="match status" value="1"/>
</dbReference>
<protein>
    <recommendedName>
        <fullName evidence="8 18">3-dehydroquinate synthase</fullName>
        <shortName evidence="18">DHQS</shortName>
        <ecNumber evidence="7 18">4.2.3.4</ecNumber>
    </recommendedName>
</protein>
<comment type="similarity">
    <text evidence="6 18">Belongs to the sugar phosphate cyclases superfamily. Dehydroquinate synthase family.</text>
</comment>
<comment type="cofactor">
    <cofactor evidence="18">
        <name>Co(2+)</name>
        <dbReference type="ChEBI" id="CHEBI:48828"/>
    </cofactor>
    <cofactor evidence="18">
        <name>Zn(2+)</name>
        <dbReference type="ChEBI" id="CHEBI:29105"/>
    </cofactor>
    <text evidence="18">Binds 1 divalent metal cation per subunit. Can use either Co(2+) or Zn(2+).</text>
</comment>
<evidence type="ECO:0000259" key="20">
    <source>
        <dbReference type="Pfam" id="PF24621"/>
    </source>
</evidence>
<comment type="subcellular location">
    <subcellularLocation>
        <location evidence="4 18">Cytoplasm</location>
    </subcellularLocation>
</comment>
<comment type="cofactor">
    <cofactor evidence="2 18">
        <name>NAD(+)</name>
        <dbReference type="ChEBI" id="CHEBI:57540"/>
    </cofactor>
</comment>
<name>A0ABY1PQV7_9BACT</name>
<evidence type="ECO:0000256" key="10">
    <source>
        <dbReference type="ARBA" id="ARBA00022605"/>
    </source>
</evidence>
<feature type="domain" description="3-dehydroquinate synthase C-terminal" evidence="20">
    <location>
        <begin position="214"/>
        <end position="358"/>
    </location>
</feature>
<evidence type="ECO:0000256" key="13">
    <source>
        <dbReference type="ARBA" id="ARBA00022833"/>
    </source>
</evidence>
<evidence type="ECO:0000256" key="2">
    <source>
        <dbReference type="ARBA" id="ARBA00001911"/>
    </source>
</evidence>
<evidence type="ECO:0000256" key="15">
    <source>
        <dbReference type="ARBA" id="ARBA00023141"/>
    </source>
</evidence>
<dbReference type="SUPFAM" id="SSF56796">
    <property type="entry name" value="Dehydroquinate synthase-like"/>
    <property type="match status" value="1"/>
</dbReference>
<evidence type="ECO:0000256" key="4">
    <source>
        <dbReference type="ARBA" id="ARBA00004496"/>
    </source>
</evidence>
<dbReference type="InterPro" id="IPR056179">
    <property type="entry name" value="DHQS_C"/>
</dbReference>
<feature type="binding site" evidence="18">
    <location>
        <begin position="162"/>
        <end position="163"/>
    </location>
    <ligand>
        <name>NAD(+)</name>
        <dbReference type="ChEBI" id="CHEBI:57540"/>
    </ligand>
</feature>
<dbReference type="PANTHER" id="PTHR43622:SF7">
    <property type="entry name" value="3-DEHYDROQUINATE SYNTHASE, CHLOROPLASTIC"/>
    <property type="match status" value="1"/>
</dbReference>
<evidence type="ECO:0000256" key="1">
    <source>
        <dbReference type="ARBA" id="ARBA00001393"/>
    </source>
</evidence>
<dbReference type="InterPro" id="IPR016037">
    <property type="entry name" value="DHQ_synth_AroB"/>
</dbReference>
<keyword evidence="9 18" id="KW-0963">Cytoplasm</keyword>
<dbReference type="Gene3D" id="3.40.50.1970">
    <property type="match status" value="1"/>
</dbReference>
<evidence type="ECO:0000256" key="9">
    <source>
        <dbReference type="ARBA" id="ARBA00022490"/>
    </source>
</evidence>
<evidence type="ECO:0000256" key="3">
    <source>
        <dbReference type="ARBA" id="ARBA00003485"/>
    </source>
</evidence>
<dbReference type="InterPro" id="IPR050071">
    <property type="entry name" value="Dehydroquinate_synthase"/>
</dbReference>
<feature type="binding site" evidence="18">
    <location>
        <position position="281"/>
    </location>
    <ligand>
        <name>Zn(2+)</name>
        <dbReference type="ChEBI" id="CHEBI:29105"/>
    </ligand>
</feature>
<dbReference type="EMBL" id="FXUG01000001">
    <property type="protein sequence ID" value="SMP38514.1"/>
    <property type="molecule type" value="Genomic_DNA"/>
</dbReference>
<dbReference type="InterPro" id="IPR030963">
    <property type="entry name" value="DHQ_synth_fam"/>
</dbReference>
<feature type="binding site" evidence="18">
    <location>
        <begin position="202"/>
        <end position="205"/>
    </location>
    <ligand>
        <name>NAD(+)</name>
        <dbReference type="ChEBI" id="CHEBI:57540"/>
    </ligand>
</feature>
<keyword evidence="12 18" id="KW-0547">Nucleotide-binding</keyword>
<keyword evidence="14 18" id="KW-0520">NAD</keyword>
<keyword evidence="16 18" id="KW-0456">Lyase</keyword>
<evidence type="ECO:0000256" key="8">
    <source>
        <dbReference type="ARBA" id="ARBA00017684"/>
    </source>
</evidence>
<gene>
    <name evidence="18" type="primary">aroB</name>
    <name evidence="21" type="ORF">SAMN06265222_101149</name>
</gene>
<dbReference type="PANTHER" id="PTHR43622">
    <property type="entry name" value="3-DEHYDROQUINATE SYNTHASE"/>
    <property type="match status" value="1"/>
</dbReference>
<keyword evidence="17 18" id="KW-0170">Cobalt</keyword>
<keyword evidence="15 18" id="KW-0057">Aromatic amino acid biosynthesis</keyword>
<proteinExistence type="inferred from homology"/>
<evidence type="ECO:0000256" key="6">
    <source>
        <dbReference type="ARBA" id="ARBA00005412"/>
    </source>
</evidence>
<dbReference type="HAMAP" id="MF_00110">
    <property type="entry name" value="DHQ_synthase"/>
    <property type="match status" value="1"/>
</dbReference>